<comment type="caution">
    <text evidence="1">The sequence shown here is derived from an EMBL/GenBank/DDBJ whole genome shotgun (WGS) entry which is preliminary data.</text>
</comment>
<organism evidence="1 2">
    <name type="scientific">Arctium lappa</name>
    <name type="common">Greater burdock</name>
    <name type="synonym">Lappa major</name>
    <dbReference type="NCBI Taxonomy" id="4217"/>
    <lineage>
        <taxon>Eukaryota</taxon>
        <taxon>Viridiplantae</taxon>
        <taxon>Streptophyta</taxon>
        <taxon>Embryophyta</taxon>
        <taxon>Tracheophyta</taxon>
        <taxon>Spermatophyta</taxon>
        <taxon>Magnoliopsida</taxon>
        <taxon>eudicotyledons</taxon>
        <taxon>Gunneridae</taxon>
        <taxon>Pentapetalae</taxon>
        <taxon>asterids</taxon>
        <taxon>campanulids</taxon>
        <taxon>Asterales</taxon>
        <taxon>Asteraceae</taxon>
        <taxon>Carduoideae</taxon>
        <taxon>Cardueae</taxon>
        <taxon>Arctiinae</taxon>
        <taxon>Arctium</taxon>
    </lineage>
</organism>
<proteinExistence type="predicted"/>
<dbReference type="EMBL" id="CM042052">
    <property type="protein sequence ID" value="KAI3719217.1"/>
    <property type="molecule type" value="Genomic_DNA"/>
</dbReference>
<keyword evidence="2" id="KW-1185">Reference proteome</keyword>
<name>A0ACB9BAZ8_ARCLA</name>
<protein>
    <submittedName>
        <fullName evidence="1">Uncharacterized protein</fullName>
    </submittedName>
</protein>
<evidence type="ECO:0000313" key="2">
    <source>
        <dbReference type="Proteomes" id="UP001055879"/>
    </source>
</evidence>
<gene>
    <name evidence="1" type="ORF">L6452_20112</name>
</gene>
<sequence length="469" mass="53336">MDMDMDMEEQNKRKQPEATISIHITIVPPPTPTHGLECNYKNEQEEEELFRQRALSFIASMRHVQGNRGFMGWKGSVVDSVVGVFLTQNAPDSLSSSAFMCLAAKYLIGDPTKGINKHALDWNAVRCAQPYEISHVIQERGMNNRIAARIQTFLGSIYNHKSGILDDLEWEFFSKIYGLGIKSMDCLRLLTLRQHAFPVDRHVARIVVRLGWVPIEKLPDGVLIHELKEYPTMEAVQDYLSHRLSNLDVDTFTSRFPPQVENTFVPRTPTPGQASHFKVRLEEDIEDLYKVPPVIKGKKVMKNATGRLRTEHQVYELPDSHPLVQKLEKREGDDKNPYLLAIWPRAAGKEKEVVVGRFLVPCRTATRGAFPLDGTFFQINEVFADDESCKKPVVVPRNLLLDLTVKTLFCGTSISAIFRGLSSDEIRDCFWKGTRVMDLMFLACFAANDRAIVQPMECATKWNKIKLNS</sequence>
<accession>A0ACB9BAZ8</accession>
<reference evidence="1 2" key="2">
    <citation type="journal article" date="2022" name="Mol. Ecol. Resour.">
        <title>The genomes of chicory, endive, great burdock and yacon provide insights into Asteraceae paleo-polyploidization history and plant inulin production.</title>
        <authorList>
            <person name="Fan W."/>
            <person name="Wang S."/>
            <person name="Wang H."/>
            <person name="Wang A."/>
            <person name="Jiang F."/>
            <person name="Liu H."/>
            <person name="Zhao H."/>
            <person name="Xu D."/>
            <person name="Zhang Y."/>
        </authorList>
    </citation>
    <scope>NUCLEOTIDE SEQUENCE [LARGE SCALE GENOMIC DNA]</scope>
    <source>
        <strain evidence="2">cv. Niubang</strain>
    </source>
</reference>
<evidence type="ECO:0000313" key="1">
    <source>
        <dbReference type="EMBL" id="KAI3719217.1"/>
    </source>
</evidence>
<dbReference type="Proteomes" id="UP001055879">
    <property type="component" value="Linkage Group LG06"/>
</dbReference>
<reference evidence="2" key="1">
    <citation type="journal article" date="2022" name="Mol. Ecol. Resour.">
        <title>The genomes of chicory, endive, great burdock and yacon provide insights into Asteraceae palaeo-polyploidization history and plant inulin production.</title>
        <authorList>
            <person name="Fan W."/>
            <person name="Wang S."/>
            <person name="Wang H."/>
            <person name="Wang A."/>
            <person name="Jiang F."/>
            <person name="Liu H."/>
            <person name="Zhao H."/>
            <person name="Xu D."/>
            <person name="Zhang Y."/>
        </authorList>
    </citation>
    <scope>NUCLEOTIDE SEQUENCE [LARGE SCALE GENOMIC DNA]</scope>
    <source>
        <strain evidence="2">cv. Niubang</strain>
    </source>
</reference>